<proteinExistence type="predicted"/>
<name>A0A2T2NSH8_CORCC</name>
<dbReference type="AlphaFoldDB" id="A0A2T2NSH8"/>
<sequence length="262" mass="29100">MPKVIKSTRKVLPKAVNVVYEDRTSVIQVYQRDSSSTIQHAIYTAFPHLCGNFKVFHSRDKELELGYYHITGKGTVYVKRINPDADSKAPNRKGLTHKERIEDIIKAWGLGSTSEVFPVVMAPAATARIQERRPSTTKTTIWAFLYPAQWSKSFVHELHRLSQKTAGGHKEAIEMLRGVIAARCSKGKNAFVTEVTASDVTKAVRARNDELAQLAKEASETAMFADPALAAALDDIAEQPAKQEGAVSFFNLSFRPAPEKEE</sequence>
<accession>A0A2T2NSH8</accession>
<dbReference type="EMBL" id="KZ678134">
    <property type="protein sequence ID" value="PSN68363.1"/>
    <property type="molecule type" value="Genomic_DNA"/>
</dbReference>
<keyword evidence="2" id="KW-1185">Reference proteome</keyword>
<evidence type="ECO:0000313" key="2">
    <source>
        <dbReference type="Proteomes" id="UP000240883"/>
    </source>
</evidence>
<dbReference type="Proteomes" id="UP000240883">
    <property type="component" value="Unassembled WGS sequence"/>
</dbReference>
<reference evidence="1 2" key="1">
    <citation type="journal article" date="2018" name="Front. Microbiol.">
        <title>Genome-Wide Analysis of Corynespora cassiicola Leaf Fall Disease Putative Effectors.</title>
        <authorList>
            <person name="Lopez D."/>
            <person name="Ribeiro S."/>
            <person name="Label P."/>
            <person name="Fumanal B."/>
            <person name="Venisse J.S."/>
            <person name="Kohler A."/>
            <person name="de Oliveira R.R."/>
            <person name="Labutti K."/>
            <person name="Lipzen A."/>
            <person name="Lail K."/>
            <person name="Bauer D."/>
            <person name="Ohm R.A."/>
            <person name="Barry K.W."/>
            <person name="Spatafora J."/>
            <person name="Grigoriev I.V."/>
            <person name="Martin F.M."/>
            <person name="Pujade-Renaud V."/>
        </authorList>
    </citation>
    <scope>NUCLEOTIDE SEQUENCE [LARGE SCALE GENOMIC DNA]</scope>
    <source>
        <strain evidence="1 2">Philippines</strain>
    </source>
</reference>
<dbReference type="OrthoDB" id="10670545at2759"/>
<organism evidence="1 2">
    <name type="scientific">Corynespora cassiicola Philippines</name>
    <dbReference type="NCBI Taxonomy" id="1448308"/>
    <lineage>
        <taxon>Eukaryota</taxon>
        <taxon>Fungi</taxon>
        <taxon>Dikarya</taxon>
        <taxon>Ascomycota</taxon>
        <taxon>Pezizomycotina</taxon>
        <taxon>Dothideomycetes</taxon>
        <taxon>Pleosporomycetidae</taxon>
        <taxon>Pleosporales</taxon>
        <taxon>Corynesporascaceae</taxon>
        <taxon>Corynespora</taxon>
    </lineage>
</organism>
<protein>
    <submittedName>
        <fullName evidence="1">Uncharacterized protein</fullName>
    </submittedName>
</protein>
<evidence type="ECO:0000313" key="1">
    <source>
        <dbReference type="EMBL" id="PSN68363.1"/>
    </source>
</evidence>
<gene>
    <name evidence="1" type="ORF">BS50DRAFT_666037</name>
</gene>